<keyword evidence="3" id="KW-1185">Reference proteome</keyword>
<dbReference type="Proteomes" id="UP001385951">
    <property type="component" value="Unassembled WGS sequence"/>
</dbReference>
<gene>
    <name evidence="2" type="ORF">QCA50_014265</name>
</gene>
<evidence type="ECO:0000256" key="1">
    <source>
        <dbReference type="SAM" id="MobiDB-lite"/>
    </source>
</evidence>
<sequence length="204" mass="22103">MRGGMNGRADHGFCRGRAKARWDSEHPTPKASKTFFLRPGLSRSSAGADEGGNEEEDGGEKGEIARKRAEEDEENGRGGCGVEQISNEAGDWSRSITVDLRLGVTLDGSGRLFPFGMMRRALGLDAEVNVNRLATAPTSTSNHPTLAQHPSPTLVTADEASESARKLAVEIACLGQAQKQSRHLASLSVHYHHHPRLRPLHDSY</sequence>
<organism evidence="2 3">
    <name type="scientific">Cerrena zonata</name>
    <dbReference type="NCBI Taxonomy" id="2478898"/>
    <lineage>
        <taxon>Eukaryota</taxon>
        <taxon>Fungi</taxon>
        <taxon>Dikarya</taxon>
        <taxon>Basidiomycota</taxon>
        <taxon>Agaricomycotina</taxon>
        <taxon>Agaricomycetes</taxon>
        <taxon>Polyporales</taxon>
        <taxon>Cerrenaceae</taxon>
        <taxon>Cerrena</taxon>
    </lineage>
</organism>
<feature type="compositionally biased region" description="Basic and acidic residues" evidence="1">
    <location>
        <begin position="59"/>
        <end position="70"/>
    </location>
</feature>
<evidence type="ECO:0000313" key="3">
    <source>
        <dbReference type="Proteomes" id="UP001385951"/>
    </source>
</evidence>
<proteinExistence type="predicted"/>
<dbReference type="EMBL" id="JASBNA010000035">
    <property type="protein sequence ID" value="KAK7682465.1"/>
    <property type="molecule type" value="Genomic_DNA"/>
</dbReference>
<feature type="region of interest" description="Disordered" evidence="1">
    <location>
        <begin position="1"/>
        <end position="86"/>
    </location>
</feature>
<name>A0AAW0G0E6_9APHY</name>
<accession>A0AAW0G0E6</accession>
<comment type="caution">
    <text evidence="2">The sequence shown here is derived from an EMBL/GenBank/DDBJ whole genome shotgun (WGS) entry which is preliminary data.</text>
</comment>
<reference evidence="2 3" key="1">
    <citation type="submission" date="2022-09" db="EMBL/GenBank/DDBJ databases">
        <authorList>
            <person name="Palmer J.M."/>
        </authorList>
    </citation>
    <scope>NUCLEOTIDE SEQUENCE [LARGE SCALE GENOMIC DNA]</scope>
    <source>
        <strain evidence="2 3">DSM 7382</strain>
    </source>
</reference>
<dbReference type="AlphaFoldDB" id="A0AAW0G0E6"/>
<evidence type="ECO:0000313" key="2">
    <source>
        <dbReference type="EMBL" id="KAK7682465.1"/>
    </source>
</evidence>
<protein>
    <submittedName>
        <fullName evidence="2">Uncharacterized protein</fullName>
    </submittedName>
</protein>